<evidence type="ECO:0000256" key="9">
    <source>
        <dbReference type="PIRSR" id="PIRSR001084-3"/>
    </source>
</evidence>
<feature type="domain" description="Beta-galactosidase trimerisation" evidence="11">
    <location>
        <begin position="400"/>
        <end position="607"/>
    </location>
</feature>
<dbReference type="Gene3D" id="3.20.20.80">
    <property type="entry name" value="Glycosidases"/>
    <property type="match status" value="1"/>
</dbReference>
<dbReference type="InterPro" id="IPR003476">
    <property type="entry name" value="Glyco_hydro_42"/>
</dbReference>
<keyword evidence="5 6" id="KW-0326">Glycosidase</keyword>
<feature type="binding site" evidence="9">
    <location>
        <position position="156"/>
    </location>
    <ligand>
        <name>Zn(2+)</name>
        <dbReference type="ChEBI" id="CHEBI:29105"/>
    </ligand>
</feature>
<evidence type="ECO:0000256" key="1">
    <source>
        <dbReference type="ARBA" id="ARBA00001412"/>
    </source>
</evidence>
<dbReference type="InterPro" id="IPR013739">
    <property type="entry name" value="Beta_galactosidase_C"/>
</dbReference>
<dbReference type="GO" id="GO:0009341">
    <property type="term" value="C:beta-galactosidase complex"/>
    <property type="evidence" value="ECO:0007669"/>
    <property type="project" value="InterPro"/>
</dbReference>
<gene>
    <name evidence="13" type="primary">bgaP</name>
    <name evidence="13" type="ORF">ERS852572_01041</name>
</gene>
<dbReference type="STRING" id="166486.ERS852572_01041"/>
<dbReference type="EC" id="3.2.1.23" evidence="3 6"/>
<evidence type="ECO:0000259" key="11">
    <source>
        <dbReference type="Pfam" id="PF08532"/>
    </source>
</evidence>
<evidence type="ECO:0000256" key="2">
    <source>
        <dbReference type="ARBA" id="ARBA00005940"/>
    </source>
</evidence>
<evidence type="ECO:0000256" key="4">
    <source>
        <dbReference type="ARBA" id="ARBA00022801"/>
    </source>
</evidence>
<sequence length="676" mass="76988">MIESSKVHKILYGGDYNPEQWPEEIWKEDMRLFKLAHIDVVTLNVFSWAALQPDEITYDFSKLDKIMEYVKENGLKVCFATSTGAHPAWMARKYPDILRVGHNGMKRKFGARHNSCPNSPTYRKYSVALAAKLAERYKDYDNIVAWHISNEYGGECYCENCEKAFRVWLHKKYGTLDELNRVWNTSFWGHTFYDWDDVVLPDMRSEEFNWDGIRTNFQGISLDYRRFNSDSILDCYKLERDAVKEYTPDIPVTTNLMGFYPSLDYQKWAKEMDFISWDSYPSFGAETENNAMAHDLMRGLKGGKPFALMEQTPSVSNWHTCCALKRPGVMRLYSYQAAAHGADTIMFFQMRRSIGACEKYHGAVIDHVGNENTRVFREITALGEELTELSDTLLGARTPAEVAVVFDWDNWWATVLSAGPSRCINYYEEIYQYYKALLNLHIPMDFVGVDDDLSGYKVVIAPMLYMCKDGYDEKIRSFVKAGGTFLTSYFSGYVEDHDLVITGGYPGRLRDILGIWVEESDAVPEGDAGMKHTFAYKNVTYPAEVLCDLLHTEGAETLSTYDNDFYAGMPVLTCNTFGSGKACYVATRSNQDFYRTFLTDIMKEAGVEPLAEGSDKVEITLRENKNGSFLFLLNPTDESQEVTLKKAGTDLLGGMTYQAGEKVVLPAKAVAIVQSR</sequence>
<comment type="catalytic activity">
    <reaction evidence="1 6">
        <text>Hydrolysis of terminal non-reducing beta-D-galactose residues in beta-D-galactosides.</text>
        <dbReference type="EC" id="3.2.1.23"/>
    </reaction>
</comment>
<dbReference type="OrthoDB" id="9800974at2"/>
<evidence type="ECO:0000313" key="14">
    <source>
        <dbReference type="Proteomes" id="UP000095350"/>
    </source>
</evidence>
<dbReference type="SUPFAM" id="SSF52317">
    <property type="entry name" value="Class I glutamine amidotransferase-like"/>
    <property type="match status" value="1"/>
</dbReference>
<dbReference type="PANTHER" id="PTHR36447:SF1">
    <property type="entry name" value="BETA-GALACTOSIDASE GANA"/>
    <property type="match status" value="1"/>
</dbReference>
<feature type="binding site" evidence="9">
    <location>
        <position position="161"/>
    </location>
    <ligand>
        <name>Zn(2+)</name>
        <dbReference type="ChEBI" id="CHEBI:29105"/>
    </ligand>
</feature>
<evidence type="ECO:0000256" key="3">
    <source>
        <dbReference type="ARBA" id="ARBA00012756"/>
    </source>
</evidence>
<evidence type="ECO:0000259" key="10">
    <source>
        <dbReference type="Pfam" id="PF02449"/>
    </source>
</evidence>
<dbReference type="Proteomes" id="UP000095350">
    <property type="component" value="Unassembled WGS sequence"/>
</dbReference>
<dbReference type="Pfam" id="PF02449">
    <property type="entry name" value="Glyco_hydro_42"/>
    <property type="match status" value="1"/>
</dbReference>
<dbReference type="AlphaFoldDB" id="A0A173SMA2"/>
<dbReference type="Pfam" id="PF08533">
    <property type="entry name" value="Glyco_hydro_42C"/>
    <property type="match status" value="1"/>
</dbReference>
<dbReference type="PANTHER" id="PTHR36447">
    <property type="entry name" value="BETA-GALACTOSIDASE GANA"/>
    <property type="match status" value="1"/>
</dbReference>
<feature type="active site" description="Nucleophile" evidence="7">
    <location>
        <position position="310"/>
    </location>
</feature>
<feature type="domain" description="Glycoside hydrolase family 42 N-terminal" evidence="10">
    <location>
        <begin position="15"/>
        <end position="388"/>
    </location>
</feature>
<organism evidence="13 14">
    <name type="scientific">Roseburia intestinalis</name>
    <dbReference type="NCBI Taxonomy" id="166486"/>
    <lineage>
        <taxon>Bacteria</taxon>
        <taxon>Bacillati</taxon>
        <taxon>Bacillota</taxon>
        <taxon>Clostridia</taxon>
        <taxon>Lachnospirales</taxon>
        <taxon>Lachnospiraceae</taxon>
        <taxon>Roseburia</taxon>
    </lineage>
</organism>
<evidence type="ECO:0000256" key="5">
    <source>
        <dbReference type="ARBA" id="ARBA00023295"/>
    </source>
</evidence>
<keyword evidence="9" id="KW-0862">Zinc</keyword>
<dbReference type="GO" id="GO:0004565">
    <property type="term" value="F:beta-galactosidase activity"/>
    <property type="evidence" value="ECO:0007669"/>
    <property type="project" value="UniProtKB-EC"/>
</dbReference>
<dbReference type="PIRSF" id="PIRSF001084">
    <property type="entry name" value="B-galactosidase"/>
    <property type="match status" value="1"/>
</dbReference>
<evidence type="ECO:0000256" key="8">
    <source>
        <dbReference type="PIRSR" id="PIRSR001084-2"/>
    </source>
</evidence>
<evidence type="ECO:0000259" key="12">
    <source>
        <dbReference type="Pfam" id="PF08533"/>
    </source>
</evidence>
<dbReference type="InterPro" id="IPR029062">
    <property type="entry name" value="Class_I_gatase-like"/>
</dbReference>
<keyword evidence="9" id="KW-0479">Metal-binding</keyword>
<feature type="binding site" evidence="9">
    <location>
        <position position="116"/>
    </location>
    <ligand>
        <name>Zn(2+)</name>
        <dbReference type="ChEBI" id="CHEBI:29105"/>
    </ligand>
</feature>
<feature type="domain" description="Beta-galactosidase C-terminal" evidence="12">
    <location>
        <begin position="616"/>
        <end position="674"/>
    </location>
</feature>
<dbReference type="CDD" id="cd03143">
    <property type="entry name" value="A4_beta-galactosidase_middle_domain"/>
    <property type="match status" value="1"/>
</dbReference>
<proteinExistence type="inferred from homology"/>
<dbReference type="GO" id="GO:0006012">
    <property type="term" value="P:galactose metabolic process"/>
    <property type="evidence" value="ECO:0007669"/>
    <property type="project" value="InterPro"/>
</dbReference>
<evidence type="ECO:0000256" key="6">
    <source>
        <dbReference type="PIRNR" id="PIRNR001084"/>
    </source>
</evidence>
<feature type="binding site" evidence="9">
    <location>
        <position position="158"/>
    </location>
    <ligand>
        <name>Zn(2+)</name>
        <dbReference type="ChEBI" id="CHEBI:29105"/>
    </ligand>
</feature>
<keyword evidence="4 6" id="KW-0378">Hydrolase</keyword>
<evidence type="ECO:0000256" key="7">
    <source>
        <dbReference type="PIRSR" id="PIRSR001084-1"/>
    </source>
</evidence>
<dbReference type="PaxDb" id="166486-ERS852572_01041"/>
<reference evidence="13 14" key="1">
    <citation type="submission" date="2015-09" db="EMBL/GenBank/DDBJ databases">
        <authorList>
            <consortium name="Pathogen Informatics"/>
        </authorList>
    </citation>
    <scope>NUCLEOTIDE SEQUENCE [LARGE SCALE GENOMIC DNA]</scope>
    <source>
        <strain evidence="13 14">2789STDY5834960</strain>
    </source>
</reference>
<name>A0A173SMA2_9FIRM</name>
<dbReference type="SUPFAM" id="SSF51445">
    <property type="entry name" value="(Trans)glycosidases"/>
    <property type="match status" value="1"/>
</dbReference>
<evidence type="ECO:0000313" key="13">
    <source>
        <dbReference type="EMBL" id="CUM90917.1"/>
    </source>
</evidence>
<protein>
    <recommendedName>
        <fullName evidence="3 6">Beta-galactosidase</fullName>
        <shortName evidence="6">Beta-gal</shortName>
        <ecNumber evidence="3 6">3.2.1.23</ecNumber>
    </recommendedName>
</protein>
<dbReference type="InterPro" id="IPR017853">
    <property type="entry name" value="GH"/>
</dbReference>
<dbReference type="Gene3D" id="2.60.40.1180">
    <property type="entry name" value="Golgi alpha-mannosidase II"/>
    <property type="match status" value="1"/>
</dbReference>
<dbReference type="Pfam" id="PF08532">
    <property type="entry name" value="Glyco_hydro_42M"/>
    <property type="match status" value="1"/>
</dbReference>
<comment type="similarity">
    <text evidence="2 6">Belongs to the glycosyl hydrolase 42 family.</text>
</comment>
<feature type="binding site" evidence="8">
    <location>
        <position position="318"/>
    </location>
    <ligand>
        <name>substrate</name>
    </ligand>
</feature>
<dbReference type="InterPro" id="IPR013738">
    <property type="entry name" value="Beta_galactosidase_Trimer"/>
</dbReference>
<dbReference type="InterPro" id="IPR013529">
    <property type="entry name" value="Glyco_hydro_42_N"/>
</dbReference>
<feature type="binding site" evidence="8">
    <location>
        <position position="150"/>
    </location>
    <ligand>
        <name>substrate</name>
    </ligand>
</feature>
<dbReference type="RefSeq" id="WP_055193629.1">
    <property type="nucleotide sequence ID" value="NZ_CABIYH010000007.1"/>
</dbReference>
<dbReference type="Gene3D" id="3.40.50.880">
    <property type="match status" value="1"/>
</dbReference>
<dbReference type="GO" id="GO:0046872">
    <property type="term" value="F:metal ion binding"/>
    <property type="evidence" value="ECO:0007669"/>
    <property type="project" value="UniProtKB-KW"/>
</dbReference>
<dbReference type="EMBL" id="CYXZ01000007">
    <property type="protein sequence ID" value="CUM90917.1"/>
    <property type="molecule type" value="Genomic_DNA"/>
</dbReference>
<accession>A0A173SMA2</accession>
<dbReference type="InterPro" id="IPR013780">
    <property type="entry name" value="Glyco_hydro_b"/>
</dbReference>
<feature type="active site" description="Proton donor" evidence="7">
    <location>
        <position position="151"/>
    </location>
</feature>
<feature type="binding site" evidence="8">
    <location>
        <position position="112"/>
    </location>
    <ligand>
        <name>substrate</name>
    </ligand>
</feature>